<reference evidence="1 2" key="1">
    <citation type="journal article" date="2019" name="Front. Microbiol.">
        <title>Ammonia Oxidation by the Arctic Terrestrial Thaumarchaeote Candidatus Nitrosocosmicus arcticus Is Stimulated by Increasing Temperatures.</title>
        <authorList>
            <person name="Alves R.J.E."/>
            <person name="Kerou M."/>
            <person name="Zappe A."/>
            <person name="Bittner R."/>
            <person name="Abby S.S."/>
            <person name="Schmidt H.A."/>
            <person name="Pfeifer K."/>
            <person name="Schleper C."/>
        </authorList>
    </citation>
    <scope>NUCLEOTIDE SEQUENCE [LARGE SCALE GENOMIC DNA]</scope>
    <source>
        <strain evidence="1 2">Kfb</strain>
    </source>
</reference>
<protein>
    <submittedName>
        <fullName evidence="1">Uncharacterized protein</fullName>
    </submittedName>
</protein>
<accession>A0A557ST88</accession>
<dbReference type="OrthoDB" id="9070at2157"/>
<dbReference type="AlphaFoldDB" id="A0A557ST88"/>
<keyword evidence="2" id="KW-1185">Reference proteome</keyword>
<name>A0A557ST88_9ARCH</name>
<dbReference type="RefSeq" id="WP_144732576.1">
    <property type="nucleotide sequence ID" value="NZ_ML675587.1"/>
</dbReference>
<evidence type="ECO:0000313" key="2">
    <source>
        <dbReference type="Proteomes" id="UP000315289"/>
    </source>
</evidence>
<dbReference type="EMBL" id="VOAH01000011">
    <property type="protein sequence ID" value="TVP39798.1"/>
    <property type="molecule type" value="Genomic_DNA"/>
</dbReference>
<organism evidence="1 2">
    <name type="scientific">Candidatus Nitrosocosmicus arcticus</name>
    <dbReference type="NCBI Taxonomy" id="2035267"/>
    <lineage>
        <taxon>Archaea</taxon>
        <taxon>Nitrososphaerota</taxon>
        <taxon>Nitrososphaeria</taxon>
        <taxon>Nitrososphaerales</taxon>
        <taxon>Nitrososphaeraceae</taxon>
        <taxon>Candidatus Nitrosocosmicus</taxon>
    </lineage>
</organism>
<evidence type="ECO:0000313" key="1">
    <source>
        <dbReference type="EMBL" id="TVP39798.1"/>
    </source>
</evidence>
<sequence length="126" mass="14586">MPHIIINSRFNFDLIHSEFKGRVIRSTLDEGCIFNFKESFQNVSKDTILINTITIEPEFSQNYFVQLIKKSNQITVRLYPTTDPKNKTPNVKRSLALIAKTILESDTNGGSFIVRTNLQQYLEEQM</sequence>
<dbReference type="Proteomes" id="UP000315289">
    <property type="component" value="Unassembled WGS sequence"/>
</dbReference>
<comment type="caution">
    <text evidence="1">The sequence shown here is derived from an EMBL/GenBank/DDBJ whole genome shotgun (WGS) entry which is preliminary data.</text>
</comment>
<proteinExistence type="predicted"/>
<gene>
    <name evidence="1" type="ORF">NARC_110009</name>
</gene>